<dbReference type="AlphaFoldDB" id="A0A4C1SCY3"/>
<dbReference type="Proteomes" id="UP000299102">
    <property type="component" value="Unassembled WGS sequence"/>
</dbReference>
<organism evidence="2 3">
    <name type="scientific">Eumeta variegata</name>
    <name type="common">Bagworm moth</name>
    <name type="synonym">Eumeta japonica</name>
    <dbReference type="NCBI Taxonomy" id="151549"/>
    <lineage>
        <taxon>Eukaryota</taxon>
        <taxon>Metazoa</taxon>
        <taxon>Ecdysozoa</taxon>
        <taxon>Arthropoda</taxon>
        <taxon>Hexapoda</taxon>
        <taxon>Insecta</taxon>
        <taxon>Pterygota</taxon>
        <taxon>Neoptera</taxon>
        <taxon>Endopterygota</taxon>
        <taxon>Lepidoptera</taxon>
        <taxon>Glossata</taxon>
        <taxon>Ditrysia</taxon>
        <taxon>Tineoidea</taxon>
        <taxon>Psychidae</taxon>
        <taxon>Oiketicinae</taxon>
        <taxon>Eumeta</taxon>
    </lineage>
</organism>
<name>A0A4C1SCY3_EUMVA</name>
<accession>A0A4C1SCY3</accession>
<feature type="region of interest" description="Disordered" evidence="1">
    <location>
        <begin position="122"/>
        <end position="150"/>
    </location>
</feature>
<proteinExistence type="predicted"/>
<dbReference type="EMBL" id="BGZK01003316">
    <property type="protein sequence ID" value="GBO99893.1"/>
    <property type="molecule type" value="Genomic_DNA"/>
</dbReference>
<feature type="region of interest" description="Disordered" evidence="1">
    <location>
        <begin position="1"/>
        <end position="47"/>
    </location>
</feature>
<evidence type="ECO:0000256" key="1">
    <source>
        <dbReference type="SAM" id="MobiDB-lite"/>
    </source>
</evidence>
<gene>
    <name evidence="2" type="ORF">EVAR_99853_1</name>
</gene>
<evidence type="ECO:0000313" key="2">
    <source>
        <dbReference type="EMBL" id="GBO99893.1"/>
    </source>
</evidence>
<keyword evidence="3" id="KW-1185">Reference proteome</keyword>
<comment type="caution">
    <text evidence="2">The sequence shown here is derived from an EMBL/GenBank/DDBJ whole genome shotgun (WGS) entry which is preliminary data.</text>
</comment>
<evidence type="ECO:0000313" key="3">
    <source>
        <dbReference type="Proteomes" id="UP000299102"/>
    </source>
</evidence>
<protein>
    <submittedName>
        <fullName evidence="2">Uncharacterized protein</fullName>
    </submittedName>
</protein>
<reference evidence="2 3" key="1">
    <citation type="journal article" date="2019" name="Commun. Biol.">
        <title>The bagworm genome reveals a unique fibroin gene that provides high tensile strength.</title>
        <authorList>
            <person name="Kono N."/>
            <person name="Nakamura H."/>
            <person name="Ohtoshi R."/>
            <person name="Tomita M."/>
            <person name="Numata K."/>
            <person name="Arakawa K."/>
        </authorList>
    </citation>
    <scope>NUCLEOTIDE SEQUENCE [LARGE SCALE GENOMIC DNA]</scope>
</reference>
<sequence>MKRSAHALHSDPCPARDFNREPIQLDPLSGPDLPKGCWDSQGPEGVANRNTRKERQMMKMCSLDYQQPSDQTENDIGVQREDVKTEMERNLENINFEFEKYVDKRPEAACLQGPGDPRRWYADGGTAQGHALAGARHGLAEGRHQPRGPV</sequence>